<sequence length="61" mass="7225">MKFQKCKDTGSHHSLCIVCACLNIHRKRHFERKLPCSNFFDITLFRGVANNCFIFFIKMNN</sequence>
<accession>A0A1W1XFC1</accession>
<keyword evidence="2" id="KW-1185">Reference proteome</keyword>
<reference evidence="1 2" key="1">
    <citation type="submission" date="2017-04" db="EMBL/GenBank/DDBJ databases">
        <authorList>
            <person name="Afonso C.L."/>
            <person name="Miller P.J."/>
            <person name="Scott M.A."/>
            <person name="Spackman E."/>
            <person name="Goraichik I."/>
            <person name="Dimitrov K.M."/>
            <person name="Suarez D.L."/>
            <person name="Swayne D.E."/>
        </authorList>
    </citation>
    <scope>NUCLEOTIDE SEQUENCE [LARGE SCALE GENOMIC DNA]</scope>
    <source>
        <strain evidence="1 2">DSM 23236</strain>
    </source>
</reference>
<dbReference type="PROSITE" id="PS51257">
    <property type="entry name" value="PROKAR_LIPOPROTEIN"/>
    <property type="match status" value="1"/>
</dbReference>
<evidence type="ECO:0000313" key="1">
    <source>
        <dbReference type="EMBL" id="SMC22663.1"/>
    </source>
</evidence>
<dbReference type="AlphaFoldDB" id="A0A1W1XFC1"/>
<dbReference type="Proteomes" id="UP000192761">
    <property type="component" value="Unassembled WGS sequence"/>
</dbReference>
<protein>
    <submittedName>
        <fullName evidence="1">Uncharacterized protein</fullName>
    </submittedName>
</protein>
<evidence type="ECO:0000313" key="2">
    <source>
        <dbReference type="Proteomes" id="UP000192761"/>
    </source>
</evidence>
<organism evidence="1 2">
    <name type="scientific">Andreprevotia lacus DSM 23236</name>
    <dbReference type="NCBI Taxonomy" id="1121001"/>
    <lineage>
        <taxon>Bacteria</taxon>
        <taxon>Pseudomonadati</taxon>
        <taxon>Pseudomonadota</taxon>
        <taxon>Betaproteobacteria</taxon>
        <taxon>Neisseriales</taxon>
        <taxon>Chitinibacteraceae</taxon>
        <taxon>Andreprevotia</taxon>
    </lineage>
</organism>
<dbReference type="EMBL" id="FWXD01000007">
    <property type="protein sequence ID" value="SMC22663.1"/>
    <property type="molecule type" value="Genomic_DNA"/>
</dbReference>
<gene>
    <name evidence="1" type="ORF">SAMN02745857_01436</name>
</gene>
<proteinExistence type="predicted"/>
<name>A0A1W1XFC1_9NEIS</name>